<dbReference type="EMBL" id="NJCX01000030">
    <property type="protein sequence ID" value="PHM69742.1"/>
    <property type="molecule type" value="Genomic_DNA"/>
</dbReference>
<accession>A0A2D0L267</accession>
<dbReference type="GO" id="GO:0003824">
    <property type="term" value="F:catalytic activity"/>
    <property type="evidence" value="ECO:0007669"/>
    <property type="project" value="InterPro"/>
</dbReference>
<comment type="caution">
    <text evidence="1">The sequence shown here is derived from an EMBL/GenBank/DDBJ whole genome shotgun (WGS) entry which is preliminary data.</text>
</comment>
<dbReference type="OrthoDB" id="6912741at2"/>
<evidence type="ECO:0000313" key="1">
    <source>
        <dbReference type="EMBL" id="PHM69742.1"/>
    </source>
</evidence>
<dbReference type="InterPro" id="IPR036663">
    <property type="entry name" value="Fumarylacetoacetase_C_sf"/>
</dbReference>
<proteinExistence type="predicted"/>
<protein>
    <submittedName>
        <fullName evidence="1">Uncharacterized protein</fullName>
    </submittedName>
</protein>
<organism evidence="1 2">
    <name type="scientific">Xenorhabdus kozodoii</name>
    <dbReference type="NCBI Taxonomy" id="351676"/>
    <lineage>
        <taxon>Bacteria</taxon>
        <taxon>Pseudomonadati</taxon>
        <taxon>Pseudomonadota</taxon>
        <taxon>Gammaproteobacteria</taxon>
        <taxon>Enterobacterales</taxon>
        <taxon>Morganellaceae</taxon>
        <taxon>Xenorhabdus</taxon>
    </lineage>
</organism>
<gene>
    <name evidence="1" type="ORF">Xkoz_03364</name>
</gene>
<sequence length="220" mass="24786">MEMKNISPFLVRDLKGRIGVYGFAKSYISNGIKDDSVPPYFFRGEIGDLASANGNLNTLTQSKVLSEEMELVWLIDTEKGTTCRFIGFMFGNDLTDLGEFRQDAARILHAKLPQASISDHWWPSLQPPSSLNITVTRHRGDNVQNYFAKVGMDHLSISLDTALKAVSKMAGWKHFDKILLFTGAPRGFAWKDEPALDNDRFELIVDELGSILHNRINCYD</sequence>
<dbReference type="Gene3D" id="3.90.850.10">
    <property type="entry name" value="Fumarylacetoacetase-like, C-terminal domain"/>
    <property type="match status" value="1"/>
</dbReference>
<dbReference type="RefSeq" id="WP_099143140.1">
    <property type="nucleotide sequence ID" value="NZ_CAWNOR010000065.1"/>
</dbReference>
<reference evidence="1 2" key="1">
    <citation type="journal article" date="2017" name="Nat. Microbiol.">
        <title>Natural product diversity associated with the nematode symbionts Photorhabdus and Xenorhabdus.</title>
        <authorList>
            <person name="Tobias N.J."/>
            <person name="Wolff H."/>
            <person name="Djahanschiri B."/>
            <person name="Grundmann F."/>
            <person name="Kronenwerth M."/>
            <person name="Shi Y.M."/>
            <person name="Simonyi S."/>
            <person name="Grun P."/>
            <person name="Shapiro-Ilan D."/>
            <person name="Pidot S.J."/>
            <person name="Stinear T.P."/>
            <person name="Ebersberger I."/>
            <person name="Bode H.B."/>
        </authorList>
    </citation>
    <scope>NUCLEOTIDE SEQUENCE [LARGE SCALE GENOMIC DNA]</scope>
    <source>
        <strain evidence="1 2">DSM 17907</strain>
    </source>
</reference>
<name>A0A2D0L267_9GAMM</name>
<dbReference type="Proteomes" id="UP000221101">
    <property type="component" value="Unassembled WGS sequence"/>
</dbReference>
<keyword evidence="2" id="KW-1185">Reference proteome</keyword>
<evidence type="ECO:0000313" key="2">
    <source>
        <dbReference type="Proteomes" id="UP000221101"/>
    </source>
</evidence>
<dbReference type="AlphaFoldDB" id="A0A2D0L267"/>